<dbReference type="AlphaFoldDB" id="A0AAJ5WMK5"/>
<dbReference type="SMART" id="SM00387">
    <property type="entry name" value="HATPase_c"/>
    <property type="match status" value="1"/>
</dbReference>
<reference evidence="8" key="1">
    <citation type="submission" date="2023-03" db="EMBL/GenBank/DDBJ databases">
        <title>Andean soil-derived lignocellulolytic bacterial consortium as a source of novel taxa and putative plastic-active enzymes.</title>
        <authorList>
            <person name="Diaz-Garcia L."/>
            <person name="Chuvochina M."/>
            <person name="Feuerriegel G."/>
            <person name="Bunk B."/>
            <person name="Sproer C."/>
            <person name="Streit W.R."/>
            <person name="Rodriguez L.M."/>
            <person name="Overmann J."/>
            <person name="Jimenez D.J."/>
        </authorList>
    </citation>
    <scope>NUCLEOTIDE SEQUENCE</scope>
    <source>
        <strain evidence="8">MAG 7</strain>
    </source>
</reference>
<keyword evidence="6" id="KW-0732">Signal</keyword>
<evidence type="ECO:0000256" key="3">
    <source>
        <dbReference type="ARBA" id="ARBA00023012"/>
    </source>
</evidence>
<dbReference type="InterPro" id="IPR050482">
    <property type="entry name" value="Sensor_HK_TwoCompSys"/>
</dbReference>
<evidence type="ECO:0000256" key="6">
    <source>
        <dbReference type="SAM" id="SignalP"/>
    </source>
</evidence>
<dbReference type="GO" id="GO:0046983">
    <property type="term" value="F:protein dimerization activity"/>
    <property type="evidence" value="ECO:0007669"/>
    <property type="project" value="InterPro"/>
</dbReference>
<dbReference type="Gene3D" id="3.30.565.10">
    <property type="entry name" value="Histidine kinase-like ATPase, C-terminal domain"/>
    <property type="match status" value="1"/>
</dbReference>
<dbReference type="InterPro" id="IPR036890">
    <property type="entry name" value="HATPase_C_sf"/>
</dbReference>
<keyword evidence="3" id="KW-0902">Two-component regulatory system</keyword>
<evidence type="ECO:0000256" key="1">
    <source>
        <dbReference type="ARBA" id="ARBA00022679"/>
    </source>
</evidence>
<keyword evidence="5" id="KW-1133">Transmembrane helix</keyword>
<dbReference type="InterPro" id="IPR011712">
    <property type="entry name" value="Sig_transdc_His_kin_sub3_dim/P"/>
</dbReference>
<evidence type="ECO:0000256" key="2">
    <source>
        <dbReference type="ARBA" id="ARBA00022777"/>
    </source>
</evidence>
<feature type="transmembrane region" description="Helical" evidence="5">
    <location>
        <begin position="398"/>
        <end position="419"/>
    </location>
</feature>
<dbReference type="GO" id="GO:0000155">
    <property type="term" value="F:phosphorelay sensor kinase activity"/>
    <property type="evidence" value="ECO:0007669"/>
    <property type="project" value="InterPro"/>
</dbReference>
<dbReference type="SUPFAM" id="SSF48452">
    <property type="entry name" value="TPR-like"/>
    <property type="match status" value="2"/>
</dbReference>
<dbReference type="CDD" id="cd16917">
    <property type="entry name" value="HATPase_UhpB-NarQ-NarX-like"/>
    <property type="match status" value="1"/>
</dbReference>
<feature type="chain" id="PRO_5042469631" evidence="6">
    <location>
        <begin position="22"/>
        <end position="635"/>
    </location>
</feature>
<feature type="signal peptide" evidence="6">
    <location>
        <begin position="1"/>
        <end position="21"/>
    </location>
</feature>
<dbReference type="Pfam" id="PF07730">
    <property type="entry name" value="HisKA_3"/>
    <property type="match status" value="1"/>
</dbReference>
<feature type="compositionally biased region" description="Gly residues" evidence="4">
    <location>
        <begin position="585"/>
        <end position="602"/>
    </location>
</feature>
<evidence type="ECO:0000259" key="7">
    <source>
        <dbReference type="PROSITE" id="PS50109"/>
    </source>
</evidence>
<dbReference type="Proteomes" id="UP001220610">
    <property type="component" value="Chromosome"/>
</dbReference>
<dbReference type="InterPro" id="IPR019734">
    <property type="entry name" value="TPR_rpt"/>
</dbReference>
<dbReference type="PANTHER" id="PTHR24421">
    <property type="entry name" value="NITRATE/NITRITE SENSOR PROTEIN NARX-RELATED"/>
    <property type="match status" value="1"/>
</dbReference>
<dbReference type="InterPro" id="IPR003594">
    <property type="entry name" value="HATPase_dom"/>
</dbReference>
<gene>
    <name evidence="8" type="ORF">P0Y53_13095</name>
</gene>
<protein>
    <submittedName>
        <fullName evidence="8">Histidine kinase</fullName>
    </submittedName>
</protein>
<dbReference type="InterPro" id="IPR011990">
    <property type="entry name" value="TPR-like_helical_dom_sf"/>
</dbReference>
<accession>A0AAJ5WMK5</accession>
<evidence type="ECO:0000256" key="5">
    <source>
        <dbReference type="SAM" id="Phobius"/>
    </source>
</evidence>
<dbReference type="Gene3D" id="1.25.40.10">
    <property type="entry name" value="Tetratricopeptide repeat domain"/>
    <property type="match status" value="2"/>
</dbReference>
<keyword evidence="5" id="KW-0812">Transmembrane</keyword>
<keyword evidence="5" id="KW-0472">Membrane</keyword>
<feature type="domain" description="Histidine kinase" evidence="7">
    <location>
        <begin position="440"/>
        <end position="635"/>
    </location>
</feature>
<keyword evidence="1" id="KW-0808">Transferase</keyword>
<dbReference type="Gene3D" id="1.20.5.1930">
    <property type="match status" value="1"/>
</dbReference>
<organism evidence="8 9">
    <name type="scientific">Candidatus Pseudobacter hemicellulosilyticus</name>
    <dbReference type="NCBI Taxonomy" id="3121375"/>
    <lineage>
        <taxon>Bacteria</taxon>
        <taxon>Pseudomonadati</taxon>
        <taxon>Bacteroidota</taxon>
        <taxon>Chitinophagia</taxon>
        <taxon>Chitinophagales</taxon>
        <taxon>Chitinophagaceae</taxon>
        <taxon>Pseudobacter</taxon>
    </lineage>
</organism>
<name>A0AAJ5WMK5_9BACT</name>
<evidence type="ECO:0000313" key="9">
    <source>
        <dbReference type="Proteomes" id="UP001220610"/>
    </source>
</evidence>
<proteinExistence type="predicted"/>
<dbReference type="SUPFAM" id="SSF55874">
    <property type="entry name" value="ATPase domain of HSP90 chaperone/DNA topoisomerase II/histidine kinase"/>
    <property type="match status" value="1"/>
</dbReference>
<dbReference type="SMART" id="SM00028">
    <property type="entry name" value="TPR"/>
    <property type="match status" value="5"/>
</dbReference>
<dbReference type="GO" id="GO:0016020">
    <property type="term" value="C:membrane"/>
    <property type="evidence" value="ECO:0007669"/>
    <property type="project" value="InterPro"/>
</dbReference>
<dbReference type="PROSITE" id="PS50109">
    <property type="entry name" value="HIS_KIN"/>
    <property type="match status" value="1"/>
</dbReference>
<dbReference type="Pfam" id="PF02518">
    <property type="entry name" value="HATPase_c"/>
    <property type="match status" value="1"/>
</dbReference>
<evidence type="ECO:0000313" key="8">
    <source>
        <dbReference type="EMBL" id="WEK33421.1"/>
    </source>
</evidence>
<dbReference type="EMBL" id="CP119311">
    <property type="protein sequence ID" value="WEK33421.1"/>
    <property type="molecule type" value="Genomic_DNA"/>
</dbReference>
<dbReference type="InterPro" id="IPR005467">
    <property type="entry name" value="His_kinase_dom"/>
</dbReference>
<sequence length="635" mass="71405">MKQRTIGAWLLVLCVPFTSLAQQSKTDSLAALLAKAPEDTTKVHLYWSTGASMLYQNPAAGIFYFKDGLTLAHRLDFLAGLEKCYSGAALCYSFIARYDSAKLYMDTCLVYARKLNNPSRLTLAHLNMADVYQNLQDLKAALRHCDTALEQGERLGNNNGLGRIYSIMTDIHMSQQQYEDAALTTERSMQYFEAANNRQMVGMTLNARADLLMIKKEYRKAIPVLQKALLIADSVADIQNKSVYLLGLAQAYAEVKEYANAMASAQKGLEYAQETGSRKQEAVAHDVFFNIYMNQQRYTEAIPEALLSYAIMKEEKDLIREAHLAMNLALVYEKTGNVKKAYDYLKISKELGDSLALQKYNQEMARLMAGFQVEQKDKEILLLNKDKELQQQKMQQQWLLIIGVSALALLAIVGIGLSINRYRLRQRMKELELRNHIAADLHDEVGSSLSSIHMLSQVAAQQSAADSRQADILGKMSTNARETMEKMGDIVWMIKPGENEGQGLWQRMERFAFEICGSQQINCHISGQEILEDLKLTMQQRKNFYLVFKEALNNAVKYSGSSRVDIRISRHSHQLQLEVQDYGKGFGEKGPGNGGETNGGNGLSNMRNRARELGGELLLDHQPGEGVLITLRFPV</sequence>
<keyword evidence="2 8" id="KW-0418">Kinase</keyword>
<feature type="region of interest" description="Disordered" evidence="4">
    <location>
        <begin position="585"/>
        <end position="605"/>
    </location>
</feature>
<evidence type="ECO:0000256" key="4">
    <source>
        <dbReference type="SAM" id="MobiDB-lite"/>
    </source>
</evidence>